<protein>
    <submittedName>
        <fullName evidence="2">Uncharacterized protein</fullName>
    </submittedName>
</protein>
<sequence>MRQILLSIMQGHIICKHNIYLDSESKTHLDNLLDNLNLTISSRQPVIDNFPEKNVHHDLTLEKTQVLSKVISKLSIETRNDVTLENSSSDSDVMCICKYLMSRKQMTSFEEFNNKKTPYLMNIISRNTNKAKSNAEITEQKSIPSVPLGTPKSQISRTKNQDISNKKSNNDVYDISAKATKQKSILSVPPSTLQAPLKGTVRTNHGISKKLNKNIQDLNETNVSQKSKSVKDKSPKDISKEPQAHFDNNIMLKMIKQRGKNRTQLRKSLEKENKTNIFSKSENLPIIRSPKKRVDIEVDKSESIIECKGNLLIYTDKMIKGCNIVPYDPLYNKEETVKLPLLFKIQTDCTAPPINAEESCSKYSYVEDKIKKPKRDGSIVSYAYYMKYLIVVSYFST</sequence>
<feature type="region of interest" description="Disordered" evidence="1">
    <location>
        <begin position="221"/>
        <end position="242"/>
    </location>
</feature>
<dbReference type="Proteomes" id="UP000838878">
    <property type="component" value="Chromosome 11"/>
</dbReference>
<accession>A0A8J9U9P1</accession>
<evidence type="ECO:0000313" key="3">
    <source>
        <dbReference type="Proteomes" id="UP000838878"/>
    </source>
</evidence>
<organism evidence="2 3">
    <name type="scientific">Brenthis ino</name>
    <name type="common">lesser marbled fritillary</name>
    <dbReference type="NCBI Taxonomy" id="405034"/>
    <lineage>
        <taxon>Eukaryota</taxon>
        <taxon>Metazoa</taxon>
        <taxon>Ecdysozoa</taxon>
        <taxon>Arthropoda</taxon>
        <taxon>Hexapoda</taxon>
        <taxon>Insecta</taxon>
        <taxon>Pterygota</taxon>
        <taxon>Neoptera</taxon>
        <taxon>Endopterygota</taxon>
        <taxon>Lepidoptera</taxon>
        <taxon>Glossata</taxon>
        <taxon>Ditrysia</taxon>
        <taxon>Papilionoidea</taxon>
        <taxon>Nymphalidae</taxon>
        <taxon>Heliconiinae</taxon>
        <taxon>Argynnini</taxon>
        <taxon>Brenthis</taxon>
    </lineage>
</organism>
<dbReference type="EMBL" id="OV170231">
    <property type="protein sequence ID" value="CAH0716257.1"/>
    <property type="molecule type" value="Genomic_DNA"/>
</dbReference>
<evidence type="ECO:0000256" key="1">
    <source>
        <dbReference type="SAM" id="MobiDB-lite"/>
    </source>
</evidence>
<feature type="compositionally biased region" description="Basic and acidic residues" evidence="1">
    <location>
        <begin position="229"/>
        <end position="242"/>
    </location>
</feature>
<keyword evidence="3" id="KW-1185">Reference proteome</keyword>
<gene>
    <name evidence="2" type="ORF">BINO364_LOCUS3053</name>
</gene>
<feature type="compositionally biased region" description="Polar residues" evidence="1">
    <location>
        <begin position="132"/>
        <end position="143"/>
    </location>
</feature>
<name>A0A8J9U9P1_9NEOP</name>
<feature type="non-terminal residue" evidence="2">
    <location>
        <position position="397"/>
    </location>
</feature>
<feature type="region of interest" description="Disordered" evidence="1">
    <location>
        <begin position="132"/>
        <end position="169"/>
    </location>
</feature>
<evidence type="ECO:0000313" key="2">
    <source>
        <dbReference type="EMBL" id="CAH0716257.1"/>
    </source>
</evidence>
<dbReference type="AlphaFoldDB" id="A0A8J9U9P1"/>
<reference evidence="2" key="1">
    <citation type="submission" date="2021-12" db="EMBL/GenBank/DDBJ databases">
        <authorList>
            <person name="Martin H S."/>
        </authorList>
    </citation>
    <scope>NUCLEOTIDE SEQUENCE</scope>
</reference>
<feature type="compositionally biased region" description="Polar residues" evidence="1">
    <location>
        <begin position="151"/>
        <end position="163"/>
    </location>
</feature>
<proteinExistence type="predicted"/>